<protein>
    <submittedName>
        <fullName evidence="2">Uncharacterized protein</fullName>
    </submittedName>
</protein>
<evidence type="ECO:0000313" key="2">
    <source>
        <dbReference type="EMBL" id="VFS91877.1"/>
    </source>
</evidence>
<gene>
    <name evidence="2" type="ORF">NCTC12998_07263</name>
</gene>
<feature type="transmembrane region" description="Helical" evidence="1">
    <location>
        <begin position="47"/>
        <end position="66"/>
    </location>
</feature>
<feature type="transmembrane region" description="Helical" evidence="1">
    <location>
        <begin position="12"/>
        <end position="35"/>
    </location>
</feature>
<dbReference type="Proteomes" id="UP000345637">
    <property type="component" value="Unassembled WGS sequence"/>
</dbReference>
<proteinExistence type="predicted"/>
<reference evidence="2 3" key="1">
    <citation type="submission" date="2019-03" db="EMBL/GenBank/DDBJ databases">
        <authorList>
            <consortium name="Pathogen Informatics"/>
        </authorList>
    </citation>
    <scope>NUCLEOTIDE SEQUENCE [LARGE SCALE GENOMIC DNA]</scope>
    <source>
        <strain evidence="2 3">NCTC12998</strain>
    </source>
</reference>
<accession>A0A485D598</accession>
<dbReference type="RefSeq" id="WP_032700823.1">
    <property type="nucleotide sequence ID" value="NZ_JAQNEL010000059.1"/>
</dbReference>
<keyword evidence="1" id="KW-0472">Membrane</keyword>
<keyword evidence="1" id="KW-1133">Transmembrane helix</keyword>
<name>A0A485D598_RAOPL</name>
<dbReference type="EMBL" id="CAADJE010000040">
    <property type="protein sequence ID" value="VFS91877.1"/>
    <property type="molecule type" value="Genomic_DNA"/>
</dbReference>
<organism evidence="2 3">
    <name type="scientific">Raoultella planticola</name>
    <name type="common">Klebsiella planticola</name>
    <dbReference type="NCBI Taxonomy" id="575"/>
    <lineage>
        <taxon>Bacteria</taxon>
        <taxon>Pseudomonadati</taxon>
        <taxon>Pseudomonadota</taxon>
        <taxon>Gammaproteobacteria</taxon>
        <taxon>Enterobacterales</taxon>
        <taxon>Enterobacteriaceae</taxon>
        <taxon>Klebsiella/Raoultella group</taxon>
        <taxon>Raoultella</taxon>
    </lineage>
</organism>
<evidence type="ECO:0000313" key="3">
    <source>
        <dbReference type="Proteomes" id="UP000345637"/>
    </source>
</evidence>
<sequence>MRAFYLEGSNITWLNVLCILFFVIGVVGALAMFVIRDKFNLRVCRANLFFFSALMAVVSLAMLIVFTSESFSMDELESGRHWKNDCQLLEVNIQTGSFTSPVNKLDCAGIIINVPRLQYDEYIHQWELYKDKNK</sequence>
<dbReference type="AlphaFoldDB" id="A0A485D598"/>
<keyword evidence="1" id="KW-0812">Transmembrane</keyword>
<evidence type="ECO:0000256" key="1">
    <source>
        <dbReference type="SAM" id="Phobius"/>
    </source>
</evidence>